<protein>
    <recommendedName>
        <fullName evidence="3">Carboxymethylenebutenolidase homolog</fullName>
    </recommendedName>
</protein>
<dbReference type="Proteomes" id="UP000824120">
    <property type="component" value="Chromosome 11"/>
</dbReference>
<comment type="similarity">
    <text evidence="2">Belongs to the dienelactone hydrolase family.</text>
</comment>
<dbReference type="AlphaFoldDB" id="A0A9J5WLB1"/>
<dbReference type="PANTHER" id="PTHR46812">
    <property type="entry name" value="CARBOXYMETHYLENEBUTENOLIDASE HOMOLOG"/>
    <property type="match status" value="1"/>
</dbReference>
<evidence type="ECO:0000256" key="2">
    <source>
        <dbReference type="ARBA" id="ARBA00008456"/>
    </source>
</evidence>
<feature type="chain" id="PRO_5039937109" description="Carboxymethylenebutenolidase homolog" evidence="6">
    <location>
        <begin position="24"/>
        <end position="386"/>
    </location>
</feature>
<organism evidence="8 9">
    <name type="scientific">Solanum commersonii</name>
    <name type="common">Commerson's wild potato</name>
    <name type="synonym">Commerson's nightshade</name>
    <dbReference type="NCBI Taxonomy" id="4109"/>
    <lineage>
        <taxon>Eukaryota</taxon>
        <taxon>Viridiplantae</taxon>
        <taxon>Streptophyta</taxon>
        <taxon>Embryophyta</taxon>
        <taxon>Tracheophyta</taxon>
        <taxon>Spermatophyta</taxon>
        <taxon>Magnoliopsida</taxon>
        <taxon>eudicotyledons</taxon>
        <taxon>Gunneridae</taxon>
        <taxon>Pentapetalae</taxon>
        <taxon>asterids</taxon>
        <taxon>lamiids</taxon>
        <taxon>Solanales</taxon>
        <taxon>Solanaceae</taxon>
        <taxon>Solanoideae</taxon>
        <taxon>Solaneae</taxon>
        <taxon>Solanum</taxon>
    </lineage>
</organism>
<evidence type="ECO:0000256" key="1">
    <source>
        <dbReference type="ARBA" id="ARBA00004514"/>
    </source>
</evidence>
<dbReference type="GO" id="GO:0009507">
    <property type="term" value="C:chloroplast"/>
    <property type="evidence" value="ECO:0007669"/>
    <property type="project" value="TreeGrafter"/>
</dbReference>
<dbReference type="PANTHER" id="PTHR46812:SF1">
    <property type="entry name" value="CARBOXYMETHYLENEBUTENOLIDASE HOMOLOG"/>
    <property type="match status" value="1"/>
</dbReference>
<accession>A0A9J5WLB1</accession>
<evidence type="ECO:0000256" key="5">
    <source>
        <dbReference type="ARBA" id="ARBA00022801"/>
    </source>
</evidence>
<gene>
    <name evidence="8" type="ORF">H5410_056157</name>
</gene>
<evidence type="ECO:0000256" key="4">
    <source>
        <dbReference type="ARBA" id="ARBA00022490"/>
    </source>
</evidence>
<reference evidence="8 9" key="1">
    <citation type="submission" date="2020-09" db="EMBL/GenBank/DDBJ databases">
        <title>De no assembly of potato wild relative species, Solanum commersonii.</title>
        <authorList>
            <person name="Cho K."/>
        </authorList>
    </citation>
    <scope>NUCLEOTIDE SEQUENCE [LARGE SCALE GENOMIC DNA]</scope>
    <source>
        <strain evidence="8">LZ3.2</strain>
        <tissue evidence="8">Leaf</tissue>
    </source>
</reference>
<comment type="subcellular location">
    <subcellularLocation>
        <location evidence="1">Cytoplasm</location>
        <location evidence="1">Cytosol</location>
    </subcellularLocation>
</comment>
<dbReference type="Gene3D" id="3.40.50.1820">
    <property type="entry name" value="alpha/beta hydrolase"/>
    <property type="match status" value="1"/>
</dbReference>
<dbReference type="InterPro" id="IPR042946">
    <property type="entry name" value="CMBL"/>
</dbReference>
<dbReference type="Pfam" id="PF01738">
    <property type="entry name" value="DLH"/>
    <property type="match status" value="1"/>
</dbReference>
<feature type="signal peptide" evidence="6">
    <location>
        <begin position="1"/>
        <end position="23"/>
    </location>
</feature>
<evidence type="ECO:0000313" key="9">
    <source>
        <dbReference type="Proteomes" id="UP000824120"/>
    </source>
</evidence>
<dbReference type="OrthoDB" id="17560at2759"/>
<proteinExistence type="inferred from homology"/>
<evidence type="ECO:0000256" key="3">
    <source>
        <dbReference type="ARBA" id="ARBA00014180"/>
    </source>
</evidence>
<keyword evidence="5" id="KW-0378">Hydrolase</keyword>
<evidence type="ECO:0000313" key="8">
    <source>
        <dbReference type="EMBL" id="KAG5576023.1"/>
    </source>
</evidence>
<name>A0A9J5WLB1_SOLCO</name>
<dbReference type="InterPro" id="IPR002925">
    <property type="entry name" value="Dienelactn_hydro"/>
</dbReference>
<comment type="caution">
    <text evidence="8">The sequence shown here is derived from an EMBL/GenBank/DDBJ whole genome shotgun (WGS) entry which is preliminary data.</text>
</comment>
<dbReference type="GO" id="GO:0016787">
    <property type="term" value="F:hydrolase activity"/>
    <property type="evidence" value="ECO:0007669"/>
    <property type="project" value="UniProtKB-KW"/>
</dbReference>
<keyword evidence="6" id="KW-0732">Signal</keyword>
<dbReference type="SUPFAM" id="SSF53474">
    <property type="entry name" value="alpha/beta-Hydrolases"/>
    <property type="match status" value="1"/>
</dbReference>
<evidence type="ECO:0000259" key="7">
    <source>
        <dbReference type="Pfam" id="PF01738"/>
    </source>
</evidence>
<keyword evidence="4" id="KW-0963">Cytoplasm</keyword>
<sequence>MAKNISVALIFMVVALSFYVSTSESIESHVETPGTIESSFLLKTYSVNLNFPRTRNLLTTVECPCPDCSCMTSSINEKVECPCPDCSCMTDSAKTEDSKNTHTNKETKADCHASVIVQRNYVKCWGTISLSFRKTKKYKVFNCNVKVEDEACELVNGVELSIGDGVDSIDAYLCNAVKNNNGTGILLLSDIFGFEDSFTRDFAYRVACNGYNVLVPDVFRGNPWRKDEPKALFEQWIGSVDKQQVVRDIFTSTKWMADEFVAAGISKKFGVIGFCFGGGLLIDILAQDQGSEFGVGISFYGTRIDLSVASKIEVPLLLIAGDNDPLCPVNVLKEVENNVNGCKMVVFEGRGHGFAHRPQSLEDDKDAEEAFLVMRNWLHDGLLSEN</sequence>
<dbReference type="GO" id="GO:0005829">
    <property type="term" value="C:cytosol"/>
    <property type="evidence" value="ECO:0007669"/>
    <property type="project" value="UniProtKB-SubCell"/>
</dbReference>
<feature type="domain" description="Dienelactone hydrolase" evidence="7">
    <location>
        <begin position="169"/>
        <end position="379"/>
    </location>
</feature>
<dbReference type="EMBL" id="JACXVP010000011">
    <property type="protein sequence ID" value="KAG5576023.1"/>
    <property type="molecule type" value="Genomic_DNA"/>
</dbReference>
<keyword evidence="9" id="KW-1185">Reference proteome</keyword>
<dbReference type="InterPro" id="IPR029058">
    <property type="entry name" value="AB_hydrolase_fold"/>
</dbReference>
<evidence type="ECO:0000256" key="6">
    <source>
        <dbReference type="SAM" id="SignalP"/>
    </source>
</evidence>